<keyword evidence="1" id="KW-0472">Membrane</keyword>
<dbReference type="AlphaFoldDB" id="A0A452R9R1"/>
<dbReference type="InterPro" id="IPR004855">
    <property type="entry name" value="TFIIA_asu/bsu"/>
</dbReference>
<protein>
    <submittedName>
        <fullName evidence="2">Uncharacterized protein</fullName>
    </submittedName>
</protein>
<dbReference type="Pfam" id="PF03153">
    <property type="entry name" value="TFIIA"/>
    <property type="match status" value="1"/>
</dbReference>
<keyword evidence="1" id="KW-1133">Transmembrane helix</keyword>
<proteinExistence type="predicted"/>
<reference evidence="3" key="1">
    <citation type="submission" date="2016-06" db="EMBL/GenBank/DDBJ databases">
        <title>De novo assembly and RNA-Seq shows season-dependent expression and editing in black bear kidneys.</title>
        <authorList>
            <person name="Korstanje R."/>
            <person name="Srivastava A."/>
            <person name="Sarsani V.K."/>
            <person name="Sheehan S.M."/>
            <person name="Seger R.L."/>
            <person name="Barter M.E."/>
            <person name="Lindqvist C."/>
            <person name="Brody L.C."/>
            <person name="Mullikin J.C."/>
        </authorList>
    </citation>
    <scope>NUCLEOTIDE SEQUENCE [LARGE SCALE GENOMIC DNA]</scope>
</reference>
<reference evidence="2" key="3">
    <citation type="submission" date="2025-09" db="UniProtKB">
        <authorList>
            <consortium name="Ensembl"/>
        </authorList>
    </citation>
    <scope>IDENTIFICATION</scope>
</reference>
<dbReference type="GO" id="GO:0005672">
    <property type="term" value="C:transcription factor TFIIA complex"/>
    <property type="evidence" value="ECO:0007669"/>
    <property type="project" value="InterPro"/>
</dbReference>
<evidence type="ECO:0000256" key="1">
    <source>
        <dbReference type="SAM" id="Phobius"/>
    </source>
</evidence>
<organism evidence="2 3">
    <name type="scientific">Ursus americanus</name>
    <name type="common">American black bear</name>
    <name type="synonym">Euarctos americanus</name>
    <dbReference type="NCBI Taxonomy" id="9643"/>
    <lineage>
        <taxon>Eukaryota</taxon>
        <taxon>Metazoa</taxon>
        <taxon>Chordata</taxon>
        <taxon>Craniata</taxon>
        <taxon>Vertebrata</taxon>
        <taxon>Euteleostomi</taxon>
        <taxon>Mammalia</taxon>
        <taxon>Eutheria</taxon>
        <taxon>Laurasiatheria</taxon>
        <taxon>Carnivora</taxon>
        <taxon>Caniformia</taxon>
        <taxon>Ursidae</taxon>
        <taxon>Ursus</taxon>
    </lineage>
</organism>
<sequence length="74" mass="8873">MISTSETNTLYPKLYRSVIEDVIEGVRDLFAEEGIEEQVLKDLKLDAASKLVLFWSSEQILIWWWFYIRVMFLR</sequence>
<keyword evidence="3" id="KW-1185">Reference proteome</keyword>
<dbReference type="Ensembl" id="ENSUAMT00000017127.1">
    <property type="protein sequence ID" value="ENSUAMP00000015277.1"/>
    <property type="gene ID" value="ENSUAMG00000012242.1"/>
</dbReference>
<dbReference type="SUPFAM" id="SSF47396">
    <property type="entry name" value="Transcription factor IIA (TFIIA), alpha-helical domain"/>
    <property type="match status" value="1"/>
</dbReference>
<feature type="transmembrane region" description="Helical" evidence="1">
    <location>
        <begin position="52"/>
        <end position="72"/>
    </location>
</feature>
<dbReference type="PANTHER" id="PTHR12694:SF9">
    <property type="entry name" value="TFIIA-ALPHA AND BETA-LIKE FACTOR"/>
    <property type="match status" value="1"/>
</dbReference>
<accession>A0A452R9R1</accession>
<name>A0A452R9R1_URSAM</name>
<dbReference type="PANTHER" id="PTHR12694">
    <property type="entry name" value="TRANSCRIPTION INITIATION FACTOR IIA SUBUNIT 1"/>
    <property type="match status" value="1"/>
</dbReference>
<evidence type="ECO:0000313" key="2">
    <source>
        <dbReference type="Ensembl" id="ENSUAMP00000015277.1"/>
    </source>
</evidence>
<dbReference type="GO" id="GO:0006367">
    <property type="term" value="P:transcription initiation at RNA polymerase II promoter"/>
    <property type="evidence" value="ECO:0007669"/>
    <property type="project" value="InterPro"/>
</dbReference>
<dbReference type="Proteomes" id="UP000291022">
    <property type="component" value="Unassembled WGS sequence"/>
</dbReference>
<dbReference type="STRING" id="9643.ENSUAMP00000015277"/>
<reference evidence="2" key="2">
    <citation type="submission" date="2025-08" db="UniProtKB">
        <authorList>
            <consortium name="Ensembl"/>
        </authorList>
    </citation>
    <scope>IDENTIFICATION</scope>
</reference>
<dbReference type="GeneTree" id="ENSGT00940000163055"/>
<evidence type="ECO:0000313" key="3">
    <source>
        <dbReference type="Proteomes" id="UP000291022"/>
    </source>
</evidence>
<dbReference type="Gene3D" id="1.10.287.100">
    <property type="match status" value="1"/>
</dbReference>
<keyword evidence="1" id="KW-0812">Transmembrane</keyword>